<evidence type="ECO:0000313" key="2">
    <source>
        <dbReference type="Proteomes" id="UP000186817"/>
    </source>
</evidence>
<dbReference type="InterPro" id="IPR029063">
    <property type="entry name" value="SAM-dependent_MTases_sf"/>
</dbReference>
<reference evidence="1 2" key="1">
    <citation type="submission" date="2016-02" db="EMBL/GenBank/DDBJ databases">
        <title>Genome analysis of coral dinoflagellate symbionts highlights evolutionary adaptations to a symbiotic lifestyle.</title>
        <authorList>
            <person name="Aranda M."/>
            <person name="Li Y."/>
            <person name="Liew Y.J."/>
            <person name="Baumgarten S."/>
            <person name="Simakov O."/>
            <person name="Wilson M."/>
            <person name="Piel J."/>
            <person name="Ashoor H."/>
            <person name="Bougouffa S."/>
            <person name="Bajic V.B."/>
            <person name="Ryu T."/>
            <person name="Ravasi T."/>
            <person name="Bayer T."/>
            <person name="Micklem G."/>
            <person name="Kim H."/>
            <person name="Bhak J."/>
            <person name="Lajeunesse T.C."/>
            <person name="Voolstra C.R."/>
        </authorList>
    </citation>
    <scope>NUCLEOTIDE SEQUENCE [LARGE SCALE GENOMIC DNA]</scope>
    <source>
        <strain evidence="1 2">CCMP2467</strain>
    </source>
</reference>
<name>A0A1Q9BWL6_SYMMI</name>
<organism evidence="1 2">
    <name type="scientific">Symbiodinium microadriaticum</name>
    <name type="common">Dinoflagellate</name>
    <name type="synonym">Zooxanthella microadriatica</name>
    <dbReference type="NCBI Taxonomy" id="2951"/>
    <lineage>
        <taxon>Eukaryota</taxon>
        <taxon>Sar</taxon>
        <taxon>Alveolata</taxon>
        <taxon>Dinophyceae</taxon>
        <taxon>Suessiales</taxon>
        <taxon>Symbiodiniaceae</taxon>
        <taxon>Symbiodinium</taxon>
    </lineage>
</organism>
<gene>
    <name evidence="1" type="ORF">AK812_SmicGene45221</name>
</gene>
<dbReference type="SUPFAM" id="SSF53335">
    <property type="entry name" value="S-adenosyl-L-methionine-dependent methyltransferases"/>
    <property type="match status" value="1"/>
</dbReference>
<dbReference type="EMBL" id="LSRX01002852">
    <property type="protein sequence ID" value="OLP75055.1"/>
    <property type="molecule type" value="Genomic_DNA"/>
</dbReference>
<evidence type="ECO:0000313" key="1">
    <source>
        <dbReference type="EMBL" id="OLP75055.1"/>
    </source>
</evidence>
<dbReference type="Proteomes" id="UP000186817">
    <property type="component" value="Unassembled WGS sequence"/>
</dbReference>
<evidence type="ECO:0008006" key="3">
    <source>
        <dbReference type="Google" id="ProtNLM"/>
    </source>
</evidence>
<keyword evidence="2" id="KW-1185">Reference proteome</keyword>
<dbReference type="AlphaFoldDB" id="A0A1Q9BWL6"/>
<comment type="caution">
    <text evidence="1">The sequence shown here is derived from an EMBL/GenBank/DDBJ whole genome shotgun (WGS) entry which is preliminary data.</text>
</comment>
<dbReference type="OrthoDB" id="46564at2759"/>
<protein>
    <recommendedName>
        <fullName evidence="3">Protein-lysine methyltransferase METTL21D</fullName>
    </recommendedName>
</protein>
<sequence length="168" mass="17361">MDQVRKCVSRAILDALEAGRVEEVDDELFEACAAQVAQEDVSSSWGYKLIDILGEGHLALRVATQIGGGLETGCVPWTGSSLPGHLALRVATQIGGGLETGCVPWTGAGTGILGLGLALTGSTVTLTDAQPAVLENLRHNLEATRACAAKVQALDWSRPDLSALGAAK</sequence>
<accession>A0A1Q9BWL6</accession>
<dbReference type="Gene3D" id="3.40.50.150">
    <property type="entry name" value="Vaccinia Virus protein VP39"/>
    <property type="match status" value="1"/>
</dbReference>
<dbReference type="Pfam" id="PF10294">
    <property type="entry name" value="Methyltransf_16"/>
    <property type="match status" value="1"/>
</dbReference>
<proteinExistence type="predicted"/>
<dbReference type="InterPro" id="IPR019410">
    <property type="entry name" value="Methyltransf_16"/>
</dbReference>
<feature type="non-terminal residue" evidence="1">
    <location>
        <position position="168"/>
    </location>
</feature>